<reference evidence="1" key="1">
    <citation type="submission" date="2022-03" db="EMBL/GenBank/DDBJ databases">
        <title>Genomic analyses of argali, domestic sheep and their hybrids provide insights into chromosomal evolution, heterosis and genetic basis of agronomic traits.</title>
        <authorList>
            <person name="Li M."/>
        </authorList>
    </citation>
    <scope>NUCLEOTIDE SEQUENCE</scope>
    <source>
        <strain evidence="1">CAU-MHL-2022a</strain>
        <tissue evidence="1">Skin</tissue>
    </source>
</reference>
<accession>A0AAD4U4H2</accession>
<dbReference type="AlphaFoldDB" id="A0AAD4U4H2"/>
<protein>
    <submittedName>
        <fullName evidence="1">Uncharacterized protein</fullName>
    </submittedName>
</protein>
<proteinExistence type="predicted"/>
<sequence length="125" mass="14273">MHETSRKRPLGCGCCCDHDYGPEMVKKMPETLPLSYPLSVDPPEVLLTRYDPPRFQIFKCGTNCGPTVAMKERTESLSQAERSRIWLPAHLSRISDTCWYLQTKRDPTLGAAGSSRFRREFHDIA</sequence>
<dbReference type="Proteomes" id="UP001214576">
    <property type="component" value="Unassembled WGS sequence"/>
</dbReference>
<dbReference type="EMBL" id="JAKZEL010000013">
    <property type="protein sequence ID" value="KAI4538321.1"/>
    <property type="molecule type" value="Genomic_DNA"/>
</dbReference>
<organism evidence="1 2">
    <name type="scientific">Ovis ammon polii</name>
    <dbReference type="NCBI Taxonomy" id="230172"/>
    <lineage>
        <taxon>Eukaryota</taxon>
        <taxon>Metazoa</taxon>
        <taxon>Chordata</taxon>
        <taxon>Craniata</taxon>
        <taxon>Vertebrata</taxon>
        <taxon>Euteleostomi</taxon>
        <taxon>Mammalia</taxon>
        <taxon>Eutheria</taxon>
        <taxon>Laurasiatheria</taxon>
        <taxon>Artiodactyla</taxon>
        <taxon>Ruminantia</taxon>
        <taxon>Pecora</taxon>
        <taxon>Bovidae</taxon>
        <taxon>Caprinae</taxon>
        <taxon>Ovis</taxon>
    </lineage>
</organism>
<evidence type="ECO:0000313" key="1">
    <source>
        <dbReference type="EMBL" id="KAI4538321.1"/>
    </source>
</evidence>
<keyword evidence="2" id="KW-1185">Reference proteome</keyword>
<comment type="caution">
    <text evidence="1">The sequence shown here is derived from an EMBL/GenBank/DDBJ whole genome shotgun (WGS) entry which is preliminary data.</text>
</comment>
<name>A0AAD4U4H2_OVIAM</name>
<evidence type="ECO:0000313" key="2">
    <source>
        <dbReference type="Proteomes" id="UP001214576"/>
    </source>
</evidence>
<gene>
    <name evidence="1" type="ORF">MG293_011724</name>
</gene>